<evidence type="ECO:0000313" key="2">
    <source>
        <dbReference type="Proteomes" id="UP000028487"/>
    </source>
</evidence>
<sequence>MKVNLLKDIAEFVNEFILGGG</sequence>
<name>A0A077NLW1_XENBV</name>
<proteinExistence type="predicted"/>
<reference evidence="1" key="1">
    <citation type="submission" date="2013-07" db="EMBL/GenBank/DDBJ databases">
        <title>Sub-species coevolution in mutualistic symbiosis.</title>
        <authorList>
            <person name="Murfin K."/>
            <person name="Klassen J."/>
            <person name="Lee M."/>
            <person name="Forst S."/>
            <person name="Stock P."/>
            <person name="Goodrich-Blair H."/>
        </authorList>
    </citation>
    <scope>NUCLEOTIDE SEQUENCE [LARGE SCALE GENOMIC DNA]</scope>
    <source>
        <strain evidence="1">Feltiae Moldova</strain>
    </source>
</reference>
<dbReference type="AlphaFoldDB" id="A0A077NLW1"/>
<accession>A0A077NLW1</accession>
<comment type="caution">
    <text evidence="1">The sequence shown here is derived from an EMBL/GenBank/DDBJ whole genome shotgun (WGS) entry which is preliminary data.</text>
</comment>
<protein>
    <submittedName>
        <fullName evidence="1">Uncharacterized protein</fullName>
    </submittedName>
</protein>
<dbReference type="EMBL" id="CBSV010000227">
    <property type="protein sequence ID" value="CDH03127.1"/>
    <property type="molecule type" value="Genomic_DNA"/>
</dbReference>
<organism evidence="1 2">
    <name type="scientific">Xenorhabdus bovienii str. feltiae Moldova</name>
    <dbReference type="NCBI Taxonomy" id="1398200"/>
    <lineage>
        <taxon>Bacteria</taxon>
        <taxon>Pseudomonadati</taxon>
        <taxon>Pseudomonadota</taxon>
        <taxon>Gammaproteobacteria</taxon>
        <taxon>Enterobacterales</taxon>
        <taxon>Morganellaceae</taxon>
        <taxon>Xenorhabdus</taxon>
    </lineage>
</organism>
<gene>
    <name evidence="1" type="ORF">XBFM1_550024</name>
</gene>
<dbReference type="Proteomes" id="UP000028487">
    <property type="component" value="Unassembled WGS sequence"/>
</dbReference>
<evidence type="ECO:0000313" key="1">
    <source>
        <dbReference type="EMBL" id="CDH03127.1"/>
    </source>
</evidence>
<dbReference type="HOGENOM" id="CLU_222120_0_0_6"/>